<dbReference type="InterPro" id="IPR006016">
    <property type="entry name" value="UspA"/>
</dbReference>
<dbReference type="SUPFAM" id="SSF52402">
    <property type="entry name" value="Adenine nucleotide alpha hydrolases-like"/>
    <property type="match status" value="1"/>
</dbReference>
<feature type="compositionally biased region" description="Low complexity" evidence="1">
    <location>
        <begin position="132"/>
        <end position="142"/>
    </location>
</feature>
<name>A0A8J4FX31_9CHLO</name>
<evidence type="ECO:0000313" key="4">
    <source>
        <dbReference type="Proteomes" id="UP000722791"/>
    </source>
</evidence>
<evidence type="ECO:0000259" key="2">
    <source>
        <dbReference type="Pfam" id="PF00582"/>
    </source>
</evidence>
<evidence type="ECO:0000256" key="1">
    <source>
        <dbReference type="SAM" id="MobiDB-lite"/>
    </source>
</evidence>
<dbReference type="PANTHER" id="PTHR31964:SF113">
    <property type="entry name" value="USPA DOMAIN-CONTAINING PROTEIN"/>
    <property type="match status" value="1"/>
</dbReference>
<dbReference type="InterPro" id="IPR014729">
    <property type="entry name" value="Rossmann-like_a/b/a_fold"/>
</dbReference>
<evidence type="ECO:0000313" key="3">
    <source>
        <dbReference type="EMBL" id="GIL93940.1"/>
    </source>
</evidence>
<comment type="caution">
    <text evidence="3">The sequence shown here is derived from an EMBL/GenBank/DDBJ whole genome shotgun (WGS) entry which is preliminary data.</text>
</comment>
<gene>
    <name evidence="3" type="ORF">Vretimale_172</name>
</gene>
<organism evidence="3 4">
    <name type="scientific">Volvox reticuliferus</name>
    <dbReference type="NCBI Taxonomy" id="1737510"/>
    <lineage>
        <taxon>Eukaryota</taxon>
        <taxon>Viridiplantae</taxon>
        <taxon>Chlorophyta</taxon>
        <taxon>core chlorophytes</taxon>
        <taxon>Chlorophyceae</taxon>
        <taxon>CS clade</taxon>
        <taxon>Chlamydomonadales</taxon>
        <taxon>Volvocaceae</taxon>
        <taxon>Volvox</taxon>
    </lineage>
</organism>
<sequence length="433" mass="45581">MRFTNSLTGYRLISAAEPAAVSGGHGPRHRQSRPAPTAAPTATAASAASASPAASLRSSHEYLQLHPGRAAWRTRQSPCAAKPGDRPFGSASETDESSSPSHRASDRQAPPRPPISIPGVGGGTGQSERAADAAAEAVVAEAAARHCSPQHQQQHHEQEQDPQPSRQPRVSDFRSSPRISAALDAAAELDTATAAVVTEAVDVDVSVERPPSTVAAAAPSHLHLHATHNIEEFRTHPHEFTCKEPNTCGGTIVVALDDTDDAAAAVEWVAKNLYTPGADELRVVHVVCDPRTLQWQTSLGTTASGREIAISSLDLGLGPAVGGASYGGVEVDLQDYLSRLNAAAELVVRRRCEGLRLQGIQYETDLPRLPAARSAACIAETLLDVVQRHDAKLLVVASHGPGALAEFGSVSRFCYQHSNVPLLLIPSIEAQEA</sequence>
<dbReference type="AlphaFoldDB" id="A0A8J4FX31"/>
<dbReference type="EMBL" id="BNCQ01000001">
    <property type="protein sequence ID" value="GIL93940.1"/>
    <property type="molecule type" value="Genomic_DNA"/>
</dbReference>
<accession>A0A8J4FX31</accession>
<feature type="domain" description="UspA" evidence="2">
    <location>
        <begin position="378"/>
        <end position="426"/>
    </location>
</feature>
<reference evidence="3" key="1">
    <citation type="journal article" date="2021" name="Proc. Natl. Acad. Sci. U.S.A.">
        <title>Three genomes in the algal genus Volvox reveal the fate of a haploid sex-determining region after a transition to homothallism.</title>
        <authorList>
            <person name="Yamamoto K."/>
            <person name="Hamaji T."/>
            <person name="Kawai-Toyooka H."/>
            <person name="Matsuzaki R."/>
            <person name="Takahashi F."/>
            <person name="Nishimura Y."/>
            <person name="Kawachi M."/>
            <person name="Noguchi H."/>
            <person name="Minakuchi Y."/>
            <person name="Umen J.G."/>
            <person name="Toyoda A."/>
            <person name="Nozaki H."/>
        </authorList>
    </citation>
    <scope>NUCLEOTIDE SEQUENCE</scope>
    <source>
        <strain evidence="3">NIES-3785</strain>
    </source>
</reference>
<dbReference type="PANTHER" id="PTHR31964">
    <property type="entry name" value="ADENINE NUCLEOTIDE ALPHA HYDROLASES-LIKE SUPERFAMILY PROTEIN"/>
    <property type="match status" value="1"/>
</dbReference>
<feature type="region of interest" description="Disordered" evidence="1">
    <location>
        <begin position="16"/>
        <end position="174"/>
    </location>
</feature>
<proteinExistence type="predicted"/>
<dbReference type="Proteomes" id="UP000722791">
    <property type="component" value="Unassembled WGS sequence"/>
</dbReference>
<dbReference type="Gene3D" id="3.40.50.620">
    <property type="entry name" value="HUPs"/>
    <property type="match status" value="1"/>
</dbReference>
<protein>
    <recommendedName>
        <fullName evidence="2">UspA domain-containing protein</fullName>
    </recommendedName>
</protein>
<feature type="non-terminal residue" evidence="3">
    <location>
        <position position="1"/>
    </location>
</feature>
<feature type="compositionally biased region" description="Low complexity" evidence="1">
    <location>
        <begin position="34"/>
        <end position="55"/>
    </location>
</feature>
<dbReference type="Pfam" id="PF00582">
    <property type="entry name" value="Usp"/>
    <property type="match status" value="1"/>
</dbReference>